<dbReference type="GO" id="GO:0004825">
    <property type="term" value="F:methionine-tRNA ligase activity"/>
    <property type="evidence" value="ECO:0007669"/>
    <property type="project" value="InterPro"/>
</dbReference>
<dbReference type="InterPro" id="IPR023457">
    <property type="entry name" value="Met-tRNA_synth_2"/>
</dbReference>
<dbReference type="GO" id="GO:0006431">
    <property type="term" value="P:methionyl-tRNA aminoacylation"/>
    <property type="evidence" value="ECO:0007669"/>
    <property type="project" value="TreeGrafter"/>
</dbReference>
<keyword evidence="5" id="KW-0030">Aminoacyl-tRNA synthetase</keyword>
<evidence type="ECO:0000256" key="6">
    <source>
        <dbReference type="SAM" id="MobiDB-lite"/>
    </source>
</evidence>
<evidence type="ECO:0000313" key="8">
    <source>
        <dbReference type="EMBL" id="GIH87866.1"/>
    </source>
</evidence>
<dbReference type="InterPro" id="IPR015413">
    <property type="entry name" value="Methionyl/Leucyl_tRNA_Synth"/>
</dbReference>
<dbReference type="AlphaFoldDB" id="A0A8J3S3R0"/>
<evidence type="ECO:0000256" key="2">
    <source>
        <dbReference type="ARBA" id="ARBA00022741"/>
    </source>
</evidence>
<dbReference type="SUPFAM" id="SSF47323">
    <property type="entry name" value="Anticodon-binding domain of a subclass of class I aminoacyl-tRNA synthetases"/>
    <property type="match status" value="1"/>
</dbReference>
<keyword evidence="2" id="KW-0547">Nucleotide-binding</keyword>
<evidence type="ECO:0000256" key="1">
    <source>
        <dbReference type="ARBA" id="ARBA00022598"/>
    </source>
</evidence>
<dbReference type="Proteomes" id="UP000655044">
    <property type="component" value="Unassembled WGS sequence"/>
</dbReference>
<evidence type="ECO:0000256" key="3">
    <source>
        <dbReference type="ARBA" id="ARBA00022840"/>
    </source>
</evidence>
<protein>
    <recommendedName>
        <fullName evidence="7">Methionyl/Leucyl tRNA synthetase domain-containing protein</fullName>
    </recommendedName>
</protein>
<dbReference type="PANTHER" id="PTHR43326:SF1">
    <property type="entry name" value="METHIONINE--TRNA LIGASE, MITOCHONDRIAL"/>
    <property type="match status" value="1"/>
</dbReference>
<accession>A0A8J3S3R0</accession>
<evidence type="ECO:0000259" key="7">
    <source>
        <dbReference type="Pfam" id="PF09334"/>
    </source>
</evidence>
<gene>
    <name evidence="8" type="ORF">Pro02_62740</name>
</gene>
<feature type="domain" description="Methionyl/Leucyl tRNA synthetase" evidence="7">
    <location>
        <begin position="1"/>
        <end position="44"/>
    </location>
</feature>
<feature type="compositionally biased region" description="Polar residues" evidence="6">
    <location>
        <begin position="188"/>
        <end position="197"/>
    </location>
</feature>
<dbReference type="InterPro" id="IPR009080">
    <property type="entry name" value="tRNAsynth_Ia_anticodon-bd"/>
</dbReference>
<organism evidence="8 9">
    <name type="scientific">Planobispora rosea</name>
    <dbReference type="NCBI Taxonomy" id="35762"/>
    <lineage>
        <taxon>Bacteria</taxon>
        <taxon>Bacillati</taxon>
        <taxon>Actinomycetota</taxon>
        <taxon>Actinomycetes</taxon>
        <taxon>Streptosporangiales</taxon>
        <taxon>Streptosporangiaceae</taxon>
        <taxon>Planobispora</taxon>
    </lineage>
</organism>
<evidence type="ECO:0000313" key="9">
    <source>
        <dbReference type="Proteomes" id="UP000655044"/>
    </source>
</evidence>
<feature type="region of interest" description="Disordered" evidence="6">
    <location>
        <begin position="153"/>
        <end position="197"/>
    </location>
</feature>
<dbReference type="Pfam" id="PF09334">
    <property type="entry name" value="tRNA-synt_1g"/>
    <property type="match status" value="1"/>
</dbReference>
<dbReference type="EMBL" id="BOOI01000068">
    <property type="protein sequence ID" value="GIH87866.1"/>
    <property type="molecule type" value="Genomic_DNA"/>
</dbReference>
<comment type="caution">
    <text evidence="8">The sequence shown here is derived from an EMBL/GenBank/DDBJ whole genome shotgun (WGS) entry which is preliminary data.</text>
</comment>
<dbReference type="InterPro" id="IPR041872">
    <property type="entry name" value="Anticodon_Met"/>
</dbReference>
<dbReference type="GO" id="GO:0005524">
    <property type="term" value="F:ATP binding"/>
    <property type="evidence" value="ECO:0007669"/>
    <property type="project" value="UniProtKB-KW"/>
</dbReference>
<evidence type="ECO:0000256" key="4">
    <source>
        <dbReference type="ARBA" id="ARBA00022917"/>
    </source>
</evidence>
<reference evidence="8" key="1">
    <citation type="submission" date="2021-01" db="EMBL/GenBank/DDBJ databases">
        <title>Whole genome shotgun sequence of Planobispora rosea NBRC 15558.</title>
        <authorList>
            <person name="Komaki H."/>
            <person name="Tamura T."/>
        </authorList>
    </citation>
    <scope>NUCLEOTIDE SEQUENCE</scope>
    <source>
        <strain evidence="8">NBRC 15558</strain>
    </source>
</reference>
<keyword evidence="9" id="KW-1185">Reference proteome</keyword>
<proteinExistence type="predicted"/>
<keyword evidence="1" id="KW-0436">Ligase</keyword>
<keyword evidence="4" id="KW-0648">Protein biosynthesis</keyword>
<dbReference type="PANTHER" id="PTHR43326">
    <property type="entry name" value="METHIONYL-TRNA SYNTHETASE"/>
    <property type="match status" value="1"/>
</dbReference>
<keyword evidence="3" id="KW-0067">ATP-binding</keyword>
<evidence type="ECO:0000256" key="5">
    <source>
        <dbReference type="ARBA" id="ARBA00023146"/>
    </source>
</evidence>
<sequence>MDALRWWLLRDVPRVGDADFTVERLVARHDDELANGLGNLVNRVVGMVHRYRDGSVPSARDPEPDAVRRRAPGAVAEALDAFDFRRATGVVYGVVEAANRYVSQVRPWQLAREGSPRLDPVLGTLVETCREPAGLLAPFLRGAAARIAVQCAGTTGSPGSPGTPGTPGTPGDRLPEPVPLFPRLAGRAQTSGPAQSW</sequence>
<name>A0A8J3S3R0_PLARO</name>
<dbReference type="CDD" id="cd07957">
    <property type="entry name" value="Anticodon_Ia_Met"/>
    <property type="match status" value="1"/>
</dbReference>
<dbReference type="Gene3D" id="1.10.730.10">
    <property type="entry name" value="Isoleucyl-tRNA Synthetase, Domain 1"/>
    <property type="match status" value="1"/>
</dbReference>